<organism evidence="2 3">
    <name type="scientific">Herbihabitans rhizosphaerae</name>
    <dbReference type="NCBI Taxonomy" id="1872711"/>
    <lineage>
        <taxon>Bacteria</taxon>
        <taxon>Bacillati</taxon>
        <taxon>Actinomycetota</taxon>
        <taxon>Actinomycetes</taxon>
        <taxon>Pseudonocardiales</taxon>
        <taxon>Pseudonocardiaceae</taxon>
        <taxon>Herbihabitans</taxon>
    </lineage>
</organism>
<feature type="transmembrane region" description="Helical" evidence="1">
    <location>
        <begin position="386"/>
        <end position="404"/>
    </location>
</feature>
<keyword evidence="1" id="KW-0472">Membrane</keyword>
<comment type="caution">
    <text evidence="2">The sequence shown here is derived from an EMBL/GenBank/DDBJ whole genome shotgun (WGS) entry which is preliminary data.</text>
</comment>
<dbReference type="PANTHER" id="PTHR36840:SF1">
    <property type="entry name" value="BLL5714 PROTEIN"/>
    <property type="match status" value="1"/>
</dbReference>
<feature type="transmembrane region" description="Helical" evidence="1">
    <location>
        <begin position="69"/>
        <end position="89"/>
    </location>
</feature>
<feature type="transmembrane region" description="Helical" evidence="1">
    <location>
        <begin position="126"/>
        <end position="148"/>
    </location>
</feature>
<accession>A0A4Q7KLG7</accession>
<feature type="transmembrane region" description="Helical" evidence="1">
    <location>
        <begin position="336"/>
        <end position="355"/>
    </location>
</feature>
<dbReference type="EMBL" id="SGWQ01000007">
    <property type="protein sequence ID" value="RZS36391.1"/>
    <property type="molecule type" value="Genomic_DNA"/>
</dbReference>
<feature type="transmembrane region" description="Helical" evidence="1">
    <location>
        <begin position="362"/>
        <end position="380"/>
    </location>
</feature>
<feature type="transmembrane region" description="Helical" evidence="1">
    <location>
        <begin position="246"/>
        <end position="266"/>
    </location>
</feature>
<feature type="transmembrane region" description="Helical" evidence="1">
    <location>
        <begin position="187"/>
        <end position="208"/>
    </location>
</feature>
<evidence type="ECO:0000313" key="2">
    <source>
        <dbReference type="EMBL" id="RZS36391.1"/>
    </source>
</evidence>
<feature type="transmembrane region" description="Helical" evidence="1">
    <location>
        <begin position="96"/>
        <end position="114"/>
    </location>
</feature>
<feature type="transmembrane region" description="Helical" evidence="1">
    <location>
        <begin position="39"/>
        <end position="57"/>
    </location>
</feature>
<name>A0A4Q7KLG7_9PSEU</name>
<dbReference type="InterPro" id="IPR010640">
    <property type="entry name" value="Low_temperature_requirement_A"/>
</dbReference>
<keyword evidence="3" id="KW-1185">Reference proteome</keyword>
<feature type="transmembrane region" description="Helical" evidence="1">
    <location>
        <begin position="296"/>
        <end position="316"/>
    </location>
</feature>
<feature type="transmembrane region" description="Helical" evidence="1">
    <location>
        <begin position="220"/>
        <end position="240"/>
    </location>
</feature>
<evidence type="ECO:0000256" key="1">
    <source>
        <dbReference type="SAM" id="Phobius"/>
    </source>
</evidence>
<keyword evidence="1" id="KW-1133">Transmembrane helix</keyword>
<dbReference type="Pfam" id="PF06772">
    <property type="entry name" value="LtrA"/>
    <property type="match status" value="1"/>
</dbReference>
<dbReference type="PANTHER" id="PTHR36840">
    <property type="entry name" value="BLL5714 PROTEIN"/>
    <property type="match status" value="1"/>
</dbReference>
<reference evidence="2 3" key="1">
    <citation type="submission" date="2019-02" db="EMBL/GenBank/DDBJ databases">
        <title>Genomic Encyclopedia of Type Strains, Phase IV (KMG-IV): sequencing the most valuable type-strain genomes for metagenomic binning, comparative biology and taxonomic classification.</title>
        <authorList>
            <person name="Goeker M."/>
        </authorList>
    </citation>
    <scope>NUCLEOTIDE SEQUENCE [LARGE SCALE GENOMIC DNA]</scope>
    <source>
        <strain evidence="2 3">DSM 101727</strain>
    </source>
</reference>
<dbReference type="Proteomes" id="UP000294257">
    <property type="component" value="Unassembled WGS sequence"/>
</dbReference>
<gene>
    <name evidence="2" type="ORF">EV193_10772</name>
</gene>
<feature type="transmembrane region" description="Helical" evidence="1">
    <location>
        <begin position="160"/>
        <end position="181"/>
    </location>
</feature>
<sequence>MACAPPAPPCHDDRMSERAQSRLHMEAMREDAPVSPLELFFDLVFVFALTQVTAFMADSPSAHGVLRGVLIIGLLWWSWVGYAWLCNVVRADAGGIRAVLVIAMAAMFVLALSIPEAFEDLPGGLSGPVVIALCYFAFRLMHLVMFWIISRDDPGLRRQLIKFTPSVIGGTVLLLIASQFTGETQTALWALALLADYGGTFIGGARGWRLRSASHFAERHGLILIVALGESIVAIGVGVAGQPISLPIIGASVLGLVLAATMWWAYFDTSSLVGEHALADEPEATRAGLARDAYSFLHLPLLVGVVLCALGLKKVLEYVGDASHHHISDPLKGVGLYALYLGIVVYLVGHVAFKWRVAGKINVDRLIAAAVVAALIPVAARVPALVALLIATLVVVAVMAVEAVRHADHRRSIHQEHGRRHGHG</sequence>
<evidence type="ECO:0000313" key="3">
    <source>
        <dbReference type="Proteomes" id="UP000294257"/>
    </source>
</evidence>
<keyword evidence="1" id="KW-0812">Transmembrane</keyword>
<protein>
    <submittedName>
        <fullName evidence="2">Low temperature requirement protein LtrA</fullName>
    </submittedName>
</protein>
<dbReference type="AlphaFoldDB" id="A0A4Q7KLG7"/>
<proteinExistence type="predicted"/>